<dbReference type="Proteomes" id="UP000799118">
    <property type="component" value="Unassembled WGS sequence"/>
</dbReference>
<feature type="compositionally biased region" description="Polar residues" evidence="1">
    <location>
        <begin position="35"/>
        <end position="45"/>
    </location>
</feature>
<evidence type="ECO:0000313" key="2">
    <source>
        <dbReference type="EMBL" id="KAE9386397.1"/>
    </source>
</evidence>
<evidence type="ECO:0000256" key="1">
    <source>
        <dbReference type="SAM" id="MobiDB-lite"/>
    </source>
</evidence>
<accession>A0A6A4GM81</accession>
<reference evidence="2" key="1">
    <citation type="journal article" date="2019" name="Environ. Microbiol.">
        <title>Fungal ecological strategies reflected in gene transcription - a case study of two litter decomposers.</title>
        <authorList>
            <person name="Barbi F."/>
            <person name="Kohler A."/>
            <person name="Barry K."/>
            <person name="Baskaran P."/>
            <person name="Daum C."/>
            <person name="Fauchery L."/>
            <person name="Ihrmark K."/>
            <person name="Kuo A."/>
            <person name="LaButti K."/>
            <person name="Lipzen A."/>
            <person name="Morin E."/>
            <person name="Grigoriev I.V."/>
            <person name="Henrissat B."/>
            <person name="Lindahl B."/>
            <person name="Martin F."/>
        </authorList>
    </citation>
    <scope>NUCLEOTIDE SEQUENCE</scope>
    <source>
        <strain evidence="2">JB14</strain>
    </source>
</reference>
<evidence type="ECO:0000313" key="3">
    <source>
        <dbReference type="Proteomes" id="UP000799118"/>
    </source>
</evidence>
<feature type="region of interest" description="Disordered" evidence="1">
    <location>
        <begin position="25"/>
        <end position="121"/>
    </location>
</feature>
<feature type="compositionally biased region" description="Basic and acidic residues" evidence="1">
    <location>
        <begin position="102"/>
        <end position="121"/>
    </location>
</feature>
<gene>
    <name evidence="2" type="ORF">BT96DRAFT_949139</name>
</gene>
<sequence length="218" mass="23446">MNGVQPLAVTIRIPKILHGRVATGGDIEMSPAVGSPSNPGRSSNLGGDHVRRGTGDQRSIAGTEGTGRDRQGENAEERSGGTDGEAGEGAVVGRQQGAGWEPCEKGEIMSGEDPEHQERPEEYRSKTCILLVLEKASFARSSILSLRGLESFQLTGQIRPWRNNCVANSQRVRGSLWTIRWNGTYGRRDTNGGTTDNSYPVGRKSRGRRSSGRKNGGT</sequence>
<feature type="compositionally biased region" description="Basic and acidic residues" evidence="1">
    <location>
        <begin position="66"/>
        <end position="80"/>
    </location>
</feature>
<dbReference type="AlphaFoldDB" id="A0A6A4GM81"/>
<name>A0A6A4GM81_9AGAR</name>
<dbReference type="EMBL" id="ML769883">
    <property type="protein sequence ID" value="KAE9386397.1"/>
    <property type="molecule type" value="Genomic_DNA"/>
</dbReference>
<protein>
    <submittedName>
        <fullName evidence="2">Uncharacterized protein</fullName>
    </submittedName>
</protein>
<keyword evidence="3" id="KW-1185">Reference proteome</keyword>
<organism evidence="2 3">
    <name type="scientific">Gymnopus androsaceus JB14</name>
    <dbReference type="NCBI Taxonomy" id="1447944"/>
    <lineage>
        <taxon>Eukaryota</taxon>
        <taxon>Fungi</taxon>
        <taxon>Dikarya</taxon>
        <taxon>Basidiomycota</taxon>
        <taxon>Agaricomycotina</taxon>
        <taxon>Agaricomycetes</taxon>
        <taxon>Agaricomycetidae</taxon>
        <taxon>Agaricales</taxon>
        <taxon>Marasmiineae</taxon>
        <taxon>Omphalotaceae</taxon>
        <taxon>Gymnopus</taxon>
    </lineage>
</organism>
<feature type="compositionally biased region" description="Basic residues" evidence="1">
    <location>
        <begin position="203"/>
        <end position="212"/>
    </location>
</feature>
<feature type="region of interest" description="Disordered" evidence="1">
    <location>
        <begin position="183"/>
        <end position="218"/>
    </location>
</feature>
<proteinExistence type="predicted"/>